<dbReference type="Proteomes" id="UP000054630">
    <property type="component" value="Unassembled WGS sequence"/>
</dbReference>
<comment type="caution">
    <text evidence="1">The sequence shown here is derived from an EMBL/GenBank/DDBJ whole genome shotgun (WGS) entry which is preliminary data.</text>
</comment>
<gene>
    <name evidence="1" type="ORF">T07_5595</name>
</gene>
<evidence type="ECO:0000313" key="1">
    <source>
        <dbReference type="EMBL" id="KRX25734.1"/>
    </source>
</evidence>
<dbReference type="AlphaFoldDB" id="A0A0V0SGK6"/>
<protein>
    <submittedName>
        <fullName evidence="1">Uncharacterized protein</fullName>
    </submittedName>
</protein>
<reference evidence="1 2" key="1">
    <citation type="submission" date="2015-01" db="EMBL/GenBank/DDBJ databases">
        <title>Evolution of Trichinella species and genotypes.</title>
        <authorList>
            <person name="Korhonen P.K."/>
            <person name="Edoardo P."/>
            <person name="Giuseppe L.R."/>
            <person name="Gasser R.B."/>
        </authorList>
    </citation>
    <scope>NUCLEOTIDE SEQUENCE [LARGE SCALE GENOMIC DNA]</scope>
    <source>
        <strain evidence="1">ISS37</strain>
    </source>
</reference>
<evidence type="ECO:0000313" key="2">
    <source>
        <dbReference type="Proteomes" id="UP000054630"/>
    </source>
</evidence>
<name>A0A0V0SGK6_9BILA</name>
<organism evidence="1 2">
    <name type="scientific">Trichinella nelsoni</name>
    <dbReference type="NCBI Taxonomy" id="6336"/>
    <lineage>
        <taxon>Eukaryota</taxon>
        <taxon>Metazoa</taxon>
        <taxon>Ecdysozoa</taxon>
        <taxon>Nematoda</taxon>
        <taxon>Enoplea</taxon>
        <taxon>Dorylaimia</taxon>
        <taxon>Trichinellida</taxon>
        <taxon>Trichinellidae</taxon>
        <taxon>Trichinella</taxon>
    </lineage>
</organism>
<keyword evidence="2" id="KW-1185">Reference proteome</keyword>
<dbReference type="EMBL" id="JYDL01000010">
    <property type="protein sequence ID" value="KRX25734.1"/>
    <property type="molecule type" value="Genomic_DNA"/>
</dbReference>
<feature type="non-terminal residue" evidence="1">
    <location>
        <position position="1"/>
    </location>
</feature>
<proteinExistence type="predicted"/>
<sequence length="163" mass="18621">LVRSEMTKVSPGSILFPSLRNALSSSSTNSYSIIMRMKLASCFKCIKILPFGIVMVFFQFEYNSLRVISEICVGEKINVDQFCFRVDIKITVNLKLQSDKQVQSKEITVKLRTVHPPLSLIVNFIEKSRTKNSVSNCVDKLRRNPIEPDTRIFCRAELQSLNL</sequence>
<accession>A0A0V0SGK6</accession>